<gene>
    <name evidence="1" type="ORF">EVB93_363</name>
</gene>
<protein>
    <submittedName>
        <fullName evidence="1">Uncharacterized protein</fullName>
    </submittedName>
</protein>
<reference evidence="1 2" key="1">
    <citation type="submission" date="2020-01" db="EMBL/GenBank/DDBJ databases">
        <title>Patterns of diversity and host range of bacteriophage communities associated with bean-nodulatin bacteria.</title>
        <authorList>
            <person name="Vann Cauwenberghe J."/>
            <person name="Santamaria R.I."/>
            <person name="Bustos P."/>
            <person name="Juarez S."/>
            <person name="Gonzalez V."/>
        </authorList>
    </citation>
    <scope>NUCLEOTIDE SEQUENCE [LARGE SCALE GENOMIC DNA]</scope>
</reference>
<evidence type="ECO:0000313" key="1">
    <source>
        <dbReference type="EMBL" id="QIG71450.1"/>
    </source>
</evidence>
<accession>A0A7S5R5H6</accession>
<organism evidence="1 2">
    <name type="scientific">Rhizobium phage RHph_TM30</name>
    <dbReference type="NCBI Taxonomy" id="2509764"/>
    <lineage>
        <taxon>Viruses</taxon>
        <taxon>Duplodnaviria</taxon>
        <taxon>Heunggongvirae</taxon>
        <taxon>Uroviricota</taxon>
        <taxon>Caudoviricetes</taxon>
        <taxon>Kleczkowskaviridae</taxon>
        <taxon>Cuauhnahuacvirus</taxon>
        <taxon>Cuauhnahuacvirus TM30</taxon>
    </lineage>
</organism>
<dbReference type="Proteomes" id="UP000629603">
    <property type="component" value="Segment"/>
</dbReference>
<dbReference type="EMBL" id="MN988521">
    <property type="protein sequence ID" value="QIG71450.1"/>
    <property type="molecule type" value="Genomic_DNA"/>
</dbReference>
<proteinExistence type="predicted"/>
<evidence type="ECO:0000313" key="2">
    <source>
        <dbReference type="Proteomes" id="UP000629603"/>
    </source>
</evidence>
<sequence>MIGVKGQYVASFDINGRNFLGNSDLKRFMVVEEAGNTLPTFELTFESDSDEVISHMNEKSVINAAMGLDTLELSNMRLKPMKKELSRRSGSSYIMTVKGLYDRIEYLTGTDVMVTPKQSAIATMSQIVSKHFIPDFDISASSDIQNWIQHSITDKSFVNELWTRSDLGSKNFPMVAITSDGRFRLRSIENVMAGSPKFILSNRNEGPNTIYYDTNYVIEADTGFMNYWQGYSRSNNVIDLDGGLLSLFSSVVSQVMSMGSGLEQSASALLRTGENLILNENTNKKFHEAKSNNLANLATFSSNKLTVNCSNRFFPVRALDLVKFTDGPTTREYSSENYSGYWIVSKVARIIEDYSFKTNLVLNREAMNGAVGNN</sequence>
<name>A0A7S5R5H6_9CAUD</name>
<keyword evidence="2" id="KW-1185">Reference proteome</keyword>